<feature type="transmembrane region" description="Helical" evidence="6">
    <location>
        <begin position="84"/>
        <end position="108"/>
    </location>
</feature>
<reference evidence="8 9" key="1">
    <citation type="journal article" date="2012" name="Stand. Genomic Sci.">
        <title>Complete genome sequence of the melanogenic marine bacterium Marinomonas mediterranea type strain (MMB-1(T)).</title>
        <authorList>
            <person name="Lucas-Elio P."/>
            <person name="Goodwin L."/>
            <person name="Woyke T."/>
            <person name="Pitluck S."/>
            <person name="Nolan M."/>
            <person name="Kyrpides N.C."/>
            <person name="Detter J.C."/>
            <person name="Copeland A."/>
            <person name="Teshima H."/>
            <person name="Bruce D."/>
            <person name="Detter C."/>
            <person name="Tapia R."/>
            <person name="Han S."/>
            <person name="Land M.L."/>
            <person name="Ivanova N."/>
            <person name="Mikhailova N."/>
            <person name="Johnston A.W."/>
            <person name="Sanchez-Amat A."/>
        </authorList>
    </citation>
    <scope>NUCLEOTIDE SEQUENCE [LARGE SCALE GENOMIC DNA]</scope>
    <source>
        <strain evidence="9">ATCC 700492 / JCM 21426 / NBRC 103028 / MMB-1</strain>
    </source>
</reference>
<proteinExistence type="inferred from homology"/>
<dbReference type="AlphaFoldDB" id="F2JWZ4"/>
<feature type="domain" description="EamA" evidence="7">
    <location>
        <begin position="169"/>
        <end position="304"/>
    </location>
</feature>
<keyword evidence="4 6" id="KW-1133">Transmembrane helix</keyword>
<dbReference type="RefSeq" id="WP_013659420.1">
    <property type="nucleotide sequence ID" value="NC_015276.1"/>
</dbReference>
<dbReference type="STRING" id="717774.Marme_0209"/>
<evidence type="ECO:0000256" key="1">
    <source>
        <dbReference type="ARBA" id="ARBA00004141"/>
    </source>
</evidence>
<dbReference type="InterPro" id="IPR050638">
    <property type="entry name" value="AA-Vitamin_Transporters"/>
</dbReference>
<dbReference type="eggNOG" id="COG0697">
    <property type="taxonomic scope" value="Bacteria"/>
</dbReference>
<dbReference type="HOGENOM" id="CLU_033863_3_0_6"/>
<evidence type="ECO:0000256" key="3">
    <source>
        <dbReference type="ARBA" id="ARBA00022692"/>
    </source>
</evidence>
<feature type="transmembrane region" description="Helical" evidence="6">
    <location>
        <begin position="231"/>
        <end position="252"/>
    </location>
</feature>
<dbReference type="EMBL" id="CP002583">
    <property type="protein sequence ID" value="ADZ89513.1"/>
    <property type="molecule type" value="Genomic_DNA"/>
</dbReference>
<evidence type="ECO:0000259" key="7">
    <source>
        <dbReference type="Pfam" id="PF00892"/>
    </source>
</evidence>
<accession>F2JWZ4</accession>
<dbReference type="InterPro" id="IPR000620">
    <property type="entry name" value="EamA_dom"/>
</dbReference>
<keyword evidence="5 6" id="KW-0472">Membrane</keyword>
<feature type="transmembrane region" description="Helical" evidence="6">
    <location>
        <begin position="114"/>
        <end position="133"/>
    </location>
</feature>
<sequence length="325" mass="34334">MIATVTRPKTAHFTFASGWEFKLGIMASIFTTLIWGVFFIAMRAGATSALTSFDLSILRFGLAAILLFPFVIKDWQKIKATPKTLLLGILVGAGVPFFYLCSFGAAYAPASHSGLIITGTFPLFVAVIAVVIFKETLSKQKIIGLASIGLGIAALLTLAFIGGNTEYWKGDLIFLLAAAFWAIFSVCLRVAGLPPLAMAGFLSLISTAILAALFAFGIVQSGFPNTPVELIISQLLIQSVCVGLLAGFTYGYAINKIGAERSSAIGSLTPVLVGLAAAPILGEQLTAASAIGMILVCLGVLLASGLTIPTKLKLKRRHHIKRLLR</sequence>
<evidence type="ECO:0000313" key="8">
    <source>
        <dbReference type="EMBL" id="ADZ89513.1"/>
    </source>
</evidence>
<evidence type="ECO:0000256" key="5">
    <source>
        <dbReference type="ARBA" id="ARBA00023136"/>
    </source>
</evidence>
<evidence type="ECO:0000256" key="6">
    <source>
        <dbReference type="SAM" id="Phobius"/>
    </source>
</evidence>
<feature type="transmembrane region" description="Helical" evidence="6">
    <location>
        <begin position="21"/>
        <end position="41"/>
    </location>
</feature>
<evidence type="ECO:0000256" key="2">
    <source>
        <dbReference type="ARBA" id="ARBA00007362"/>
    </source>
</evidence>
<dbReference type="PANTHER" id="PTHR32322:SF2">
    <property type="entry name" value="EAMA DOMAIN-CONTAINING PROTEIN"/>
    <property type="match status" value="1"/>
</dbReference>
<dbReference type="PANTHER" id="PTHR32322">
    <property type="entry name" value="INNER MEMBRANE TRANSPORTER"/>
    <property type="match status" value="1"/>
</dbReference>
<gene>
    <name evidence="8" type="ordered locus">Marme_0209</name>
</gene>
<keyword evidence="9" id="KW-1185">Reference proteome</keyword>
<feature type="transmembrane region" description="Helical" evidence="6">
    <location>
        <begin position="173"/>
        <end position="191"/>
    </location>
</feature>
<dbReference type="Gene3D" id="1.10.3730.20">
    <property type="match status" value="1"/>
</dbReference>
<dbReference type="GO" id="GO:0016020">
    <property type="term" value="C:membrane"/>
    <property type="evidence" value="ECO:0007669"/>
    <property type="project" value="UniProtKB-SubCell"/>
</dbReference>
<keyword evidence="3 6" id="KW-0812">Transmembrane</keyword>
<feature type="transmembrane region" description="Helical" evidence="6">
    <location>
        <begin position="264"/>
        <end position="281"/>
    </location>
</feature>
<protein>
    <recommendedName>
        <fullName evidence="7">EamA domain-containing protein</fullName>
    </recommendedName>
</protein>
<dbReference type="InterPro" id="IPR037185">
    <property type="entry name" value="EmrE-like"/>
</dbReference>
<feature type="domain" description="EamA" evidence="7">
    <location>
        <begin position="23"/>
        <end position="156"/>
    </location>
</feature>
<dbReference type="Proteomes" id="UP000001062">
    <property type="component" value="Chromosome"/>
</dbReference>
<comment type="subcellular location">
    <subcellularLocation>
        <location evidence="1">Membrane</location>
        <topology evidence="1">Multi-pass membrane protein</topology>
    </subcellularLocation>
</comment>
<dbReference type="PATRIC" id="fig|717774.3.peg.212"/>
<evidence type="ECO:0000256" key="4">
    <source>
        <dbReference type="ARBA" id="ARBA00022989"/>
    </source>
</evidence>
<feature type="transmembrane region" description="Helical" evidence="6">
    <location>
        <begin position="142"/>
        <end position="161"/>
    </location>
</feature>
<dbReference type="KEGG" id="mme:Marme_0209"/>
<feature type="transmembrane region" description="Helical" evidence="6">
    <location>
        <begin position="287"/>
        <end position="308"/>
    </location>
</feature>
<dbReference type="Pfam" id="PF00892">
    <property type="entry name" value="EamA"/>
    <property type="match status" value="2"/>
</dbReference>
<comment type="similarity">
    <text evidence="2">Belongs to the EamA transporter family.</text>
</comment>
<feature type="transmembrane region" description="Helical" evidence="6">
    <location>
        <begin position="198"/>
        <end position="219"/>
    </location>
</feature>
<dbReference type="SUPFAM" id="SSF103481">
    <property type="entry name" value="Multidrug resistance efflux transporter EmrE"/>
    <property type="match status" value="2"/>
</dbReference>
<feature type="transmembrane region" description="Helical" evidence="6">
    <location>
        <begin position="53"/>
        <end position="72"/>
    </location>
</feature>
<name>F2JWZ4_MARM1</name>
<organism evidence="8 9">
    <name type="scientific">Marinomonas mediterranea (strain ATCC 700492 / JCM 21426 / NBRC 103028 / MMB-1)</name>
    <dbReference type="NCBI Taxonomy" id="717774"/>
    <lineage>
        <taxon>Bacteria</taxon>
        <taxon>Pseudomonadati</taxon>
        <taxon>Pseudomonadota</taxon>
        <taxon>Gammaproteobacteria</taxon>
        <taxon>Oceanospirillales</taxon>
        <taxon>Oceanospirillaceae</taxon>
        <taxon>Marinomonas</taxon>
    </lineage>
</organism>
<evidence type="ECO:0000313" key="9">
    <source>
        <dbReference type="Proteomes" id="UP000001062"/>
    </source>
</evidence>